<proteinExistence type="predicted"/>
<evidence type="ECO:0000313" key="3">
    <source>
        <dbReference type="Proteomes" id="UP001055429"/>
    </source>
</evidence>
<dbReference type="EMBL" id="CP097649">
    <property type="protein sequence ID" value="URI16451.1"/>
    <property type="molecule type" value="Genomic_DNA"/>
</dbReference>
<keyword evidence="1" id="KW-1133">Transmembrane helix</keyword>
<evidence type="ECO:0000313" key="2">
    <source>
        <dbReference type="EMBL" id="URI16451.1"/>
    </source>
</evidence>
<organism evidence="2 3">
    <name type="scientific">Brevundimonas albigilva</name>
    <dbReference type="NCBI Taxonomy" id="1312364"/>
    <lineage>
        <taxon>Bacteria</taxon>
        <taxon>Pseudomonadati</taxon>
        <taxon>Pseudomonadota</taxon>
        <taxon>Alphaproteobacteria</taxon>
        <taxon>Caulobacterales</taxon>
        <taxon>Caulobacteraceae</taxon>
        <taxon>Brevundimonas</taxon>
    </lineage>
</organism>
<reference evidence="2" key="1">
    <citation type="submission" date="2022-05" db="EMBL/GenBank/DDBJ databases">
        <title>Brevundimonas albigilva TT17 genome sequence.</title>
        <authorList>
            <person name="Lee K."/>
            <person name="Son H."/>
        </authorList>
    </citation>
    <scope>NUCLEOTIDE SEQUENCE</scope>
    <source>
        <strain evidence="2">TT17</strain>
    </source>
</reference>
<evidence type="ECO:0000256" key="1">
    <source>
        <dbReference type="SAM" id="Phobius"/>
    </source>
</evidence>
<keyword evidence="1" id="KW-0472">Membrane</keyword>
<gene>
    <name evidence="2" type="ORF">M8231_05585</name>
</gene>
<dbReference type="Proteomes" id="UP001055429">
    <property type="component" value="Chromosome"/>
</dbReference>
<keyword evidence="3" id="KW-1185">Reference proteome</keyword>
<feature type="transmembrane region" description="Helical" evidence="1">
    <location>
        <begin position="54"/>
        <end position="70"/>
    </location>
</feature>
<keyword evidence="1" id="KW-0812">Transmembrane</keyword>
<name>A0ABY4SNG4_9CAUL</name>
<feature type="transmembrane region" description="Helical" evidence="1">
    <location>
        <begin position="77"/>
        <end position="96"/>
    </location>
</feature>
<sequence>MPSSKPVPAVLPWLTALAAAPLVVIVAAVAATRFGGVDVGLAYDVLTWTVARGLAWVALAAALVVAGLAFRDLKGRGLYAVAALVMAGAAVAGFQVQAASLAADTPRDVTSNGAEPPAFSRLAALHRGQTPAGSDACPAARSIPTQVLAQQAASALVDAGFPVVRATTFEVEGVHEGAWFGFAHDAVVRIRPGRTDIRVAARDRIRPDGGAACRLAGKLADALEAAAR</sequence>
<dbReference type="RefSeq" id="WP_250202420.1">
    <property type="nucleotide sequence ID" value="NZ_CP097649.1"/>
</dbReference>
<accession>A0ABY4SNG4</accession>
<protein>
    <submittedName>
        <fullName evidence="2">DUF1499 domain-containing protein</fullName>
    </submittedName>
</protein>